<reference evidence="1 2" key="2">
    <citation type="journal article" date="2022" name="Mol. Ecol. Resour.">
        <title>The genomes of chicory, endive, great burdock and yacon provide insights into Asteraceae paleo-polyploidization history and plant inulin production.</title>
        <authorList>
            <person name="Fan W."/>
            <person name="Wang S."/>
            <person name="Wang H."/>
            <person name="Wang A."/>
            <person name="Jiang F."/>
            <person name="Liu H."/>
            <person name="Zhao H."/>
            <person name="Xu D."/>
            <person name="Zhang Y."/>
        </authorList>
    </citation>
    <scope>NUCLEOTIDE SEQUENCE [LARGE SCALE GENOMIC DNA]</scope>
    <source>
        <strain evidence="2">cv. Yunnan</strain>
        <tissue evidence="1">Leaves</tissue>
    </source>
</reference>
<protein>
    <submittedName>
        <fullName evidence="1">Uncharacterized protein</fullName>
    </submittedName>
</protein>
<keyword evidence="2" id="KW-1185">Reference proteome</keyword>
<organism evidence="1 2">
    <name type="scientific">Smallanthus sonchifolius</name>
    <dbReference type="NCBI Taxonomy" id="185202"/>
    <lineage>
        <taxon>Eukaryota</taxon>
        <taxon>Viridiplantae</taxon>
        <taxon>Streptophyta</taxon>
        <taxon>Embryophyta</taxon>
        <taxon>Tracheophyta</taxon>
        <taxon>Spermatophyta</taxon>
        <taxon>Magnoliopsida</taxon>
        <taxon>eudicotyledons</taxon>
        <taxon>Gunneridae</taxon>
        <taxon>Pentapetalae</taxon>
        <taxon>asterids</taxon>
        <taxon>campanulids</taxon>
        <taxon>Asterales</taxon>
        <taxon>Asteraceae</taxon>
        <taxon>Asteroideae</taxon>
        <taxon>Heliantheae alliance</taxon>
        <taxon>Millerieae</taxon>
        <taxon>Smallanthus</taxon>
    </lineage>
</organism>
<dbReference type="EMBL" id="CM042023">
    <property type="protein sequence ID" value="KAI3813836.1"/>
    <property type="molecule type" value="Genomic_DNA"/>
</dbReference>
<comment type="caution">
    <text evidence="1">The sequence shown here is derived from an EMBL/GenBank/DDBJ whole genome shotgun (WGS) entry which is preliminary data.</text>
</comment>
<evidence type="ECO:0000313" key="1">
    <source>
        <dbReference type="EMBL" id="KAI3813836.1"/>
    </source>
</evidence>
<proteinExistence type="predicted"/>
<reference evidence="2" key="1">
    <citation type="journal article" date="2022" name="Mol. Ecol. Resour.">
        <title>The genomes of chicory, endive, great burdock and yacon provide insights into Asteraceae palaeo-polyploidization history and plant inulin production.</title>
        <authorList>
            <person name="Fan W."/>
            <person name="Wang S."/>
            <person name="Wang H."/>
            <person name="Wang A."/>
            <person name="Jiang F."/>
            <person name="Liu H."/>
            <person name="Zhao H."/>
            <person name="Xu D."/>
            <person name="Zhang Y."/>
        </authorList>
    </citation>
    <scope>NUCLEOTIDE SEQUENCE [LARGE SCALE GENOMIC DNA]</scope>
    <source>
        <strain evidence="2">cv. Yunnan</strain>
    </source>
</reference>
<dbReference type="Proteomes" id="UP001056120">
    <property type="component" value="Linkage Group LG06"/>
</dbReference>
<name>A0ACB9J256_9ASTR</name>
<evidence type="ECO:0000313" key="2">
    <source>
        <dbReference type="Proteomes" id="UP001056120"/>
    </source>
</evidence>
<sequence>MVIALSVSSKTIVASSIKEALTTEAFPSTHEELLLWNLKKGSNLDMTQIHMNMLQSWKSSFSSKKSCFRA</sequence>
<accession>A0ACB9J256</accession>
<gene>
    <name evidence="1" type="ORF">L1987_18571</name>
</gene>